<dbReference type="EMBL" id="MUYF01000003">
    <property type="protein sequence ID" value="OOL80997.1"/>
    <property type="molecule type" value="Genomic_DNA"/>
</dbReference>
<sequence>MSKTNSILNLIGIQDENTKLIEKNPIKTSGPNEIIYATLTYQPQGCCKCGIKNDGSIIIKYGTKTSRITLSGLEKNRYLVLKKQRFQCKACGQTFIAQTSVVDKYCYIANQVKRKSLDLSRETICKTTNARLCHISEATVQRICNAEVLKYKGYGQRLPSNIGIDEFRYRNQTMAFDYIDNDSGNILGILPNRRIKDIKDHFYNRYNLKERKKVQTVTTDLNAGYIHMIPELFPNATIILDRFHLVQLMTRALDRTRIKVMNRLKKGNNTDQKRYRRLKRYGKMLKLKSKDISFTDYKLYYLFGYFTAQMIVDKLLAYDELLKRTWEVYQCFMRAVDQRDGVAMSTLIHTNWSGISPFMRKSLRTLRKYSHLLTNAIESPYSNGLIEGTHNTIKRMTHNGCGYRNIENLSNRILIMNNLKTKSRKAVV</sequence>
<dbReference type="PANTHER" id="PTHR33498:SF1">
    <property type="entry name" value="TRANSPOSASE FOR INSERTION SEQUENCE ELEMENT IS1557"/>
    <property type="match status" value="1"/>
</dbReference>
<gene>
    <name evidence="2" type="ORF">BWX42_03805</name>
</gene>
<accession>A0A1S8KMM9</accession>
<dbReference type="Pfam" id="PF01610">
    <property type="entry name" value="DDE_Tnp_ISL3"/>
    <property type="match status" value="1"/>
</dbReference>
<dbReference type="NCBIfam" id="NF033550">
    <property type="entry name" value="transpos_ISL3"/>
    <property type="match status" value="1"/>
</dbReference>
<organism evidence="2 3">
    <name type="scientific">Dolosigranulum pigrum</name>
    <dbReference type="NCBI Taxonomy" id="29394"/>
    <lineage>
        <taxon>Bacteria</taxon>
        <taxon>Bacillati</taxon>
        <taxon>Bacillota</taxon>
        <taxon>Bacilli</taxon>
        <taxon>Lactobacillales</taxon>
        <taxon>Carnobacteriaceae</taxon>
        <taxon>Dolosigranulum</taxon>
    </lineage>
</organism>
<name>A0A1S8KMM9_9LACT</name>
<evidence type="ECO:0000313" key="3">
    <source>
        <dbReference type="Proteomes" id="UP000190409"/>
    </source>
</evidence>
<dbReference type="InterPro" id="IPR047951">
    <property type="entry name" value="Transpos_ISL3"/>
</dbReference>
<dbReference type="AlphaFoldDB" id="A0A1S8KMM9"/>
<evidence type="ECO:0000313" key="2">
    <source>
        <dbReference type="EMBL" id="OOL80997.1"/>
    </source>
</evidence>
<proteinExistence type="predicted"/>
<evidence type="ECO:0000259" key="1">
    <source>
        <dbReference type="Pfam" id="PF01610"/>
    </source>
</evidence>
<comment type="caution">
    <text evidence="2">The sequence shown here is derived from an EMBL/GenBank/DDBJ whole genome shotgun (WGS) entry which is preliminary data.</text>
</comment>
<reference evidence="2 3" key="1">
    <citation type="submission" date="2017-01" db="EMBL/GenBank/DDBJ databases">
        <title>Complete Genome Sequence of Dolosigranulum pigrum isolated from a Patient with interstitial lung disease.</title>
        <authorList>
            <person name="Mukhopadhyay R."/>
            <person name="Joaquin J."/>
            <person name="Hogue R."/>
            <person name="Fitzgerald S."/>
            <person name="Jospin G."/>
            <person name="Eisen J.A."/>
            <person name="Chaturvedi V."/>
        </authorList>
    </citation>
    <scope>NUCLEOTIDE SEQUENCE [LARGE SCALE GENOMIC DNA]</scope>
    <source>
        <strain evidence="2 3">15S00348</strain>
    </source>
</reference>
<protein>
    <submittedName>
        <fullName evidence="2">ISL3 family transposase</fullName>
    </submittedName>
</protein>
<dbReference type="InterPro" id="IPR002560">
    <property type="entry name" value="Transposase_DDE"/>
</dbReference>
<dbReference type="PANTHER" id="PTHR33498">
    <property type="entry name" value="TRANSPOSASE FOR INSERTION SEQUENCE ELEMENT IS1557"/>
    <property type="match status" value="1"/>
</dbReference>
<feature type="domain" description="Transposase IS204/IS1001/IS1096/IS1165 DDE" evidence="1">
    <location>
        <begin position="162"/>
        <end position="413"/>
    </location>
</feature>
<dbReference type="Proteomes" id="UP000190409">
    <property type="component" value="Unassembled WGS sequence"/>
</dbReference>